<dbReference type="EMBL" id="BAAATE010000001">
    <property type="protein sequence ID" value="GAA2642981.1"/>
    <property type="molecule type" value="Genomic_DNA"/>
</dbReference>
<sequence length="250" mass="26560">MDHTLQRYLMAISVQIGAAIWIRRAWAATVPLAFGACAGPIEPMDKGKHSYQSADKGGETTEIAALRQSLADLEKKLKERAEWEGDAWDSFKQNLDQFLEEWEKKGLYRDSLGDAAAAPKGMVEAGSYLAVTSALAMLALAVFMRATWAAGPVGVVAGETAASTVGPQIGRISTGALKKLTIVGFALMGIYSVASTLSQKQAAKFQDMKAMPSFDGLALQYDKNSGGLTPKILGNKNMPGGTGLPDSFPV</sequence>
<dbReference type="RefSeq" id="WP_346142613.1">
    <property type="nucleotide sequence ID" value="NZ_BAAATE010000001.1"/>
</dbReference>
<evidence type="ECO:0000313" key="2">
    <source>
        <dbReference type="Proteomes" id="UP001501666"/>
    </source>
</evidence>
<evidence type="ECO:0000313" key="1">
    <source>
        <dbReference type="EMBL" id="GAA2642981.1"/>
    </source>
</evidence>
<comment type="caution">
    <text evidence="1">The sequence shown here is derived from an EMBL/GenBank/DDBJ whole genome shotgun (WGS) entry which is preliminary data.</text>
</comment>
<protein>
    <submittedName>
        <fullName evidence="1">Uncharacterized protein</fullName>
    </submittedName>
</protein>
<accession>A0ABP6DE98</accession>
<keyword evidence="2" id="KW-1185">Reference proteome</keyword>
<reference evidence="2" key="1">
    <citation type="journal article" date="2019" name="Int. J. Syst. Evol. Microbiol.">
        <title>The Global Catalogue of Microorganisms (GCM) 10K type strain sequencing project: providing services to taxonomists for standard genome sequencing and annotation.</title>
        <authorList>
            <consortium name="The Broad Institute Genomics Platform"/>
            <consortium name="The Broad Institute Genome Sequencing Center for Infectious Disease"/>
            <person name="Wu L."/>
            <person name="Ma J."/>
        </authorList>
    </citation>
    <scope>NUCLEOTIDE SEQUENCE [LARGE SCALE GENOMIC DNA]</scope>
    <source>
        <strain evidence="2">JCM 6835</strain>
    </source>
</reference>
<dbReference type="Proteomes" id="UP001501666">
    <property type="component" value="Unassembled WGS sequence"/>
</dbReference>
<organism evidence="1 2">
    <name type="scientific">Nonomuraea recticatena</name>
    <dbReference type="NCBI Taxonomy" id="46178"/>
    <lineage>
        <taxon>Bacteria</taxon>
        <taxon>Bacillati</taxon>
        <taxon>Actinomycetota</taxon>
        <taxon>Actinomycetes</taxon>
        <taxon>Streptosporangiales</taxon>
        <taxon>Streptosporangiaceae</taxon>
        <taxon>Nonomuraea</taxon>
    </lineage>
</organism>
<gene>
    <name evidence="1" type="ORF">GCM10010412_003300</name>
</gene>
<name>A0ABP6DE98_9ACTN</name>
<proteinExistence type="predicted"/>